<gene>
    <name evidence="1" type="ORF">HMPREF0077_0368</name>
</gene>
<sequence>MRINENLYQGKDVIIDAADDIYNSKTIKIPQNLEEGQEYTISFFVEQSLNGSGKLNVVVKDSTNTSNIAWWFAKGNSKFEKSFIFQKDQTALIMLFSDVVGKTNNIAASFKKIKLEKGDTETQYISNKSSLEPSKQAIFLAGGVFQEVYPL</sequence>
<evidence type="ECO:0008006" key="3">
    <source>
        <dbReference type="Google" id="ProtNLM"/>
    </source>
</evidence>
<dbReference type="Proteomes" id="UP000003744">
    <property type="component" value="Unassembled WGS sequence"/>
</dbReference>
<dbReference type="AlphaFoldDB" id="C2CFV8"/>
<dbReference type="HOGENOM" id="CLU_1727559_0_0_9"/>
<proteinExistence type="predicted"/>
<dbReference type="RefSeq" id="WP_004836064.1">
    <property type="nucleotide sequence ID" value="NZ_GG666295.1"/>
</dbReference>
<reference evidence="1 2" key="1">
    <citation type="submission" date="2009-01" db="EMBL/GenBank/DDBJ databases">
        <authorList>
            <person name="Qin X."/>
            <person name="Bachman B."/>
            <person name="Battles P."/>
            <person name="Bell A."/>
            <person name="Bess C."/>
            <person name="Bickham C."/>
            <person name="Chaboub L."/>
            <person name="Chen D."/>
            <person name="Coyle M."/>
            <person name="Deiros D.R."/>
            <person name="Dinh H."/>
            <person name="Forbes L."/>
            <person name="Fowler G."/>
            <person name="Francisco L."/>
            <person name="Fu Q."/>
            <person name="Gubbala S."/>
            <person name="Hale W."/>
            <person name="Han Y."/>
            <person name="Hemphill L."/>
            <person name="Highlander S.K."/>
            <person name="Hirani K."/>
            <person name="Hogues M."/>
            <person name="Jackson L."/>
            <person name="Jakkamsetti A."/>
            <person name="Javaid M."/>
            <person name="Jiang H."/>
            <person name="Korchina V."/>
            <person name="Kovar C."/>
            <person name="Lara F."/>
            <person name="Lee S."/>
            <person name="Mata R."/>
            <person name="Mathew T."/>
            <person name="Moen C."/>
            <person name="Morales K."/>
            <person name="Munidasa M."/>
            <person name="Nazareth L."/>
            <person name="Ngo R."/>
            <person name="Nguyen L."/>
            <person name="Okwuonu G."/>
            <person name="Ongeri F."/>
            <person name="Patil S."/>
            <person name="Petrosino J."/>
            <person name="Pham C."/>
            <person name="Pham P."/>
            <person name="Pu L.-L."/>
            <person name="Puazo M."/>
            <person name="Raj R."/>
            <person name="Reid J."/>
            <person name="Rouhana J."/>
            <person name="Saada N."/>
            <person name="Shang Y."/>
            <person name="Simmons D."/>
            <person name="Thornton R."/>
            <person name="Warren J."/>
            <person name="Weissenberger G."/>
            <person name="Zhang J."/>
            <person name="Zhang L."/>
            <person name="Zhou C."/>
            <person name="Zhu D."/>
            <person name="Muzny D."/>
            <person name="Worley K."/>
            <person name="Gibbs R."/>
        </authorList>
    </citation>
    <scope>NUCLEOTIDE SEQUENCE [LARGE SCALE GENOMIC DNA]</scope>
    <source>
        <strain evidence="1 2">ATCC 35098</strain>
    </source>
</reference>
<dbReference type="EMBL" id="ACGC01000014">
    <property type="protein sequence ID" value="EEI83486.1"/>
    <property type="molecule type" value="Genomic_DNA"/>
</dbReference>
<organism evidence="1 2">
    <name type="scientific">Anaerococcus tetradius ATCC 35098</name>
    <dbReference type="NCBI Taxonomy" id="525255"/>
    <lineage>
        <taxon>Bacteria</taxon>
        <taxon>Bacillati</taxon>
        <taxon>Bacillota</taxon>
        <taxon>Tissierellia</taxon>
        <taxon>Tissierellales</taxon>
        <taxon>Peptoniphilaceae</taxon>
        <taxon>Anaerococcus</taxon>
    </lineage>
</organism>
<accession>C2CFV8</accession>
<name>C2CFV8_9FIRM</name>
<evidence type="ECO:0000313" key="1">
    <source>
        <dbReference type="EMBL" id="EEI83486.1"/>
    </source>
</evidence>
<comment type="caution">
    <text evidence="1">The sequence shown here is derived from an EMBL/GenBank/DDBJ whole genome shotgun (WGS) entry which is preliminary data.</text>
</comment>
<protein>
    <recommendedName>
        <fullName evidence="3">Carbohydrate binding domain protein</fullName>
    </recommendedName>
</protein>
<evidence type="ECO:0000313" key="2">
    <source>
        <dbReference type="Proteomes" id="UP000003744"/>
    </source>
</evidence>